<dbReference type="EMBL" id="JAVDXU010000004">
    <property type="protein sequence ID" value="MDR7271915.1"/>
    <property type="molecule type" value="Genomic_DNA"/>
</dbReference>
<dbReference type="RefSeq" id="WP_310270043.1">
    <property type="nucleotide sequence ID" value="NZ_JAVDXU010000004.1"/>
</dbReference>
<evidence type="ECO:0000313" key="3">
    <source>
        <dbReference type="EMBL" id="MDR7271915.1"/>
    </source>
</evidence>
<dbReference type="NCBIfam" id="TIGR02595">
    <property type="entry name" value="PEP_CTERM"/>
    <property type="match status" value="1"/>
</dbReference>
<comment type="caution">
    <text evidence="3">The sequence shown here is derived from an EMBL/GenBank/DDBJ whole genome shotgun (WGS) entry which is preliminary data.</text>
</comment>
<feature type="domain" description="Ice-binding protein C-terminal" evidence="2">
    <location>
        <begin position="224"/>
        <end position="248"/>
    </location>
</feature>
<proteinExistence type="predicted"/>
<protein>
    <submittedName>
        <fullName evidence="3">MYXO-CTERM domain-containing protein</fullName>
    </submittedName>
</protein>
<feature type="chain" id="PRO_5047100770" evidence="1">
    <location>
        <begin position="23"/>
        <end position="249"/>
    </location>
</feature>
<evidence type="ECO:0000256" key="1">
    <source>
        <dbReference type="SAM" id="SignalP"/>
    </source>
</evidence>
<organism evidence="3 4">
    <name type="scientific">Roseateles saccharophilus</name>
    <name type="common">Pseudomonas saccharophila</name>
    <dbReference type="NCBI Taxonomy" id="304"/>
    <lineage>
        <taxon>Bacteria</taxon>
        <taxon>Pseudomonadati</taxon>
        <taxon>Pseudomonadota</taxon>
        <taxon>Betaproteobacteria</taxon>
        <taxon>Burkholderiales</taxon>
        <taxon>Sphaerotilaceae</taxon>
        <taxon>Roseateles</taxon>
    </lineage>
</organism>
<evidence type="ECO:0000259" key="2">
    <source>
        <dbReference type="Pfam" id="PF07589"/>
    </source>
</evidence>
<reference evidence="3 4" key="1">
    <citation type="submission" date="2023-07" db="EMBL/GenBank/DDBJ databases">
        <title>Sorghum-associated microbial communities from plants grown in Nebraska, USA.</title>
        <authorList>
            <person name="Schachtman D."/>
        </authorList>
    </citation>
    <scope>NUCLEOTIDE SEQUENCE [LARGE SCALE GENOMIC DNA]</scope>
    <source>
        <strain evidence="3 4">BE314</strain>
    </source>
</reference>
<keyword evidence="4" id="KW-1185">Reference proteome</keyword>
<keyword evidence="1" id="KW-0732">Signal</keyword>
<dbReference type="Proteomes" id="UP001180453">
    <property type="component" value="Unassembled WGS sequence"/>
</dbReference>
<accession>A0ABU1YSS9</accession>
<evidence type="ECO:0000313" key="4">
    <source>
        <dbReference type="Proteomes" id="UP001180453"/>
    </source>
</evidence>
<name>A0ABU1YSS9_ROSSA</name>
<feature type="signal peptide" evidence="1">
    <location>
        <begin position="1"/>
        <end position="22"/>
    </location>
</feature>
<dbReference type="Pfam" id="PF07589">
    <property type="entry name" value="PEP-CTERM"/>
    <property type="match status" value="1"/>
</dbReference>
<sequence length="249" mass="25529">MLNKTKFMLAAALVAASQLAAADTAEVKISNLTLSVSGGEWWYYLPTEVGWVSPTGGAMTGLTSPSFDDSVVGWHGNALASSVHDGGSMALAQLTAKTSGDMNGVTASASATAIGGQSAWAFAKVFDGQIMVGGNATITVTAQLDSILATGSMAQANAYIELCSTDFTTDTCSPANFVEAFVDASSPAYHGPTLLTASWTNPGATNWAKMHIGLTASADSVATPVPEPTSLALWLAGLAGIGLYRRRRV</sequence>
<dbReference type="InterPro" id="IPR013424">
    <property type="entry name" value="Ice-binding_C"/>
</dbReference>
<gene>
    <name evidence="3" type="ORF">J2X20_004589</name>
</gene>